<dbReference type="Gene3D" id="1.20.1280.50">
    <property type="match status" value="1"/>
</dbReference>
<feature type="domain" description="LysM" evidence="3">
    <location>
        <begin position="72"/>
        <end position="116"/>
    </location>
</feature>
<dbReference type="CDD" id="cd00118">
    <property type="entry name" value="LysM"/>
    <property type="match status" value="1"/>
</dbReference>
<dbReference type="Pfam" id="PF01476">
    <property type="entry name" value="LysM"/>
    <property type="match status" value="1"/>
</dbReference>
<dbReference type="PROSITE" id="PS51782">
    <property type="entry name" value="LYSM"/>
    <property type="match status" value="1"/>
</dbReference>
<keyword evidence="5" id="KW-1185">Reference proteome</keyword>
<feature type="region of interest" description="Disordered" evidence="1">
    <location>
        <begin position="148"/>
        <end position="182"/>
    </location>
</feature>
<reference evidence="4" key="1">
    <citation type="journal article" date="2020" name="bioRxiv">
        <title>Comparative genomics of Chlamydomonas.</title>
        <authorList>
            <person name="Craig R.J."/>
            <person name="Hasan A.R."/>
            <person name="Ness R.W."/>
            <person name="Keightley P.D."/>
        </authorList>
    </citation>
    <scope>NUCLEOTIDE SEQUENCE</scope>
    <source>
        <strain evidence="4">CCAP 11/70</strain>
    </source>
</reference>
<evidence type="ECO:0000313" key="5">
    <source>
        <dbReference type="Proteomes" id="UP000612055"/>
    </source>
</evidence>
<evidence type="ECO:0000256" key="1">
    <source>
        <dbReference type="SAM" id="MobiDB-lite"/>
    </source>
</evidence>
<dbReference type="SUPFAM" id="SSF54106">
    <property type="entry name" value="LysM domain"/>
    <property type="match status" value="1"/>
</dbReference>
<evidence type="ECO:0000259" key="2">
    <source>
        <dbReference type="PROSITE" id="PS50181"/>
    </source>
</evidence>
<dbReference type="EMBL" id="JAEHOE010000108">
    <property type="protein sequence ID" value="KAG2486721.1"/>
    <property type="molecule type" value="Genomic_DNA"/>
</dbReference>
<accession>A0A835XMQ7</accession>
<feature type="region of interest" description="Disordered" evidence="1">
    <location>
        <begin position="340"/>
        <end position="368"/>
    </location>
</feature>
<dbReference type="OrthoDB" id="538216at2759"/>
<proteinExistence type="predicted"/>
<dbReference type="CDD" id="cd09917">
    <property type="entry name" value="F-box_SF"/>
    <property type="match status" value="1"/>
</dbReference>
<name>A0A835XMQ7_9CHLO</name>
<dbReference type="InterPro" id="IPR036047">
    <property type="entry name" value="F-box-like_dom_sf"/>
</dbReference>
<dbReference type="InterPro" id="IPR036779">
    <property type="entry name" value="LysM_dom_sf"/>
</dbReference>
<dbReference type="SUPFAM" id="SSF81383">
    <property type="entry name" value="F-box domain"/>
    <property type="match status" value="1"/>
</dbReference>
<dbReference type="Gene3D" id="3.10.350.10">
    <property type="entry name" value="LysM domain"/>
    <property type="match status" value="1"/>
</dbReference>
<comment type="caution">
    <text evidence="4">The sequence shown here is derived from an EMBL/GenBank/DDBJ whole genome shotgun (WGS) entry which is preliminary data.</text>
</comment>
<dbReference type="InterPro" id="IPR018392">
    <property type="entry name" value="LysM"/>
</dbReference>
<feature type="domain" description="F-box" evidence="2">
    <location>
        <begin position="1"/>
        <end position="47"/>
    </location>
</feature>
<dbReference type="PROSITE" id="PS50181">
    <property type="entry name" value="FBOX"/>
    <property type="match status" value="1"/>
</dbReference>
<organism evidence="4 5">
    <name type="scientific">Edaphochlamys debaryana</name>
    <dbReference type="NCBI Taxonomy" id="47281"/>
    <lineage>
        <taxon>Eukaryota</taxon>
        <taxon>Viridiplantae</taxon>
        <taxon>Chlorophyta</taxon>
        <taxon>core chlorophytes</taxon>
        <taxon>Chlorophyceae</taxon>
        <taxon>CS clade</taxon>
        <taxon>Chlamydomonadales</taxon>
        <taxon>Chlamydomonadales incertae sedis</taxon>
        <taxon>Edaphochlamys</taxon>
    </lineage>
</organism>
<dbReference type="Pfam" id="PF12937">
    <property type="entry name" value="F-box-like"/>
    <property type="match status" value="1"/>
</dbReference>
<evidence type="ECO:0000313" key="4">
    <source>
        <dbReference type="EMBL" id="KAG2486721.1"/>
    </source>
</evidence>
<evidence type="ECO:0008006" key="6">
    <source>
        <dbReference type="Google" id="ProtNLM"/>
    </source>
</evidence>
<dbReference type="AlphaFoldDB" id="A0A835XMQ7"/>
<sequence length="368" mass="39155">MGAFPHEVILAILLQLDQREIVRCSVVCKHWHGFAQVARKEVFLRRYGFTELVQEPRVKCLLETIPSGSIVQRHVVRPGESLAALALRYGVGPVELMRLNNLMAQHLLSHRHFVYVPVPSPDRLRGCSASFEYSPLLCRDLLVALPPPPGSREGSQAGPGGEQGAAETAWAEEEARAPPPPKFNRMLLREMKAHVRRLMRTRQLQAAAAGGGGGSGDGSTAASAAEAAAASAAVDVSSARFYLDESGGNAERAARMFVDDYTWPGGDQRRQGAGARPDWLLPGHGSGTEGEAEPMLDHGRGWGRGARAGEGAAGEVKGERVLMVLAGLFGGCCLGVRSRPGRERRAAGGSAPARLQVRNAAESAGVPA</sequence>
<evidence type="ECO:0000259" key="3">
    <source>
        <dbReference type="PROSITE" id="PS51782"/>
    </source>
</evidence>
<dbReference type="InterPro" id="IPR001810">
    <property type="entry name" value="F-box_dom"/>
</dbReference>
<protein>
    <recommendedName>
        <fullName evidence="6">LysM domain-containing protein</fullName>
    </recommendedName>
</protein>
<gene>
    <name evidence="4" type="ORF">HYH03_014649</name>
</gene>
<dbReference type="Proteomes" id="UP000612055">
    <property type="component" value="Unassembled WGS sequence"/>
</dbReference>